<organism evidence="2 3">
    <name type="scientific">Sorghum bicolor</name>
    <name type="common">Sorghum</name>
    <name type="synonym">Sorghum vulgare</name>
    <dbReference type="NCBI Taxonomy" id="4558"/>
    <lineage>
        <taxon>Eukaryota</taxon>
        <taxon>Viridiplantae</taxon>
        <taxon>Streptophyta</taxon>
        <taxon>Embryophyta</taxon>
        <taxon>Tracheophyta</taxon>
        <taxon>Spermatophyta</taxon>
        <taxon>Magnoliopsida</taxon>
        <taxon>Liliopsida</taxon>
        <taxon>Poales</taxon>
        <taxon>Poaceae</taxon>
        <taxon>PACMAD clade</taxon>
        <taxon>Panicoideae</taxon>
        <taxon>Andropogonodae</taxon>
        <taxon>Andropogoneae</taxon>
        <taxon>Sorghinae</taxon>
        <taxon>Sorghum</taxon>
    </lineage>
</organism>
<dbReference type="Proteomes" id="UP000000768">
    <property type="component" value="Chromosome 10"/>
</dbReference>
<protein>
    <submittedName>
        <fullName evidence="2">Uncharacterized protein</fullName>
    </submittedName>
</protein>
<dbReference type="Gramene" id="OQU75929">
    <property type="protein sequence ID" value="OQU75929"/>
    <property type="gene ID" value="SORBI_3010G057600"/>
</dbReference>
<accession>A0A1W0VRM8</accession>
<gene>
    <name evidence="2" type="ORF">SORBI_3010G057600</name>
</gene>
<evidence type="ECO:0000313" key="3">
    <source>
        <dbReference type="Proteomes" id="UP000000768"/>
    </source>
</evidence>
<feature type="coiled-coil region" evidence="1">
    <location>
        <begin position="290"/>
        <end position="346"/>
    </location>
</feature>
<evidence type="ECO:0000256" key="1">
    <source>
        <dbReference type="SAM" id="Coils"/>
    </source>
</evidence>
<reference evidence="3" key="2">
    <citation type="journal article" date="2018" name="Plant J.">
        <title>The Sorghum bicolor reference genome: improved assembly, gene annotations, a transcriptome atlas, and signatures of genome organization.</title>
        <authorList>
            <person name="McCormick R.F."/>
            <person name="Truong S.K."/>
            <person name="Sreedasyam A."/>
            <person name="Jenkins J."/>
            <person name="Shu S."/>
            <person name="Sims D."/>
            <person name="Kennedy M."/>
            <person name="Amirebrahimi M."/>
            <person name="Weers B.D."/>
            <person name="McKinley B."/>
            <person name="Mattison A."/>
            <person name="Morishige D.T."/>
            <person name="Grimwood J."/>
            <person name="Schmutz J."/>
            <person name="Mullet J.E."/>
        </authorList>
    </citation>
    <scope>NUCLEOTIDE SEQUENCE [LARGE SCALE GENOMIC DNA]</scope>
    <source>
        <strain evidence="3">cv. BTx623</strain>
    </source>
</reference>
<dbReference type="FunCoup" id="A0A1W0VRM8">
    <property type="interactions" value="159"/>
</dbReference>
<dbReference type="AlphaFoldDB" id="A0A1W0VRM8"/>
<keyword evidence="3" id="KW-1185">Reference proteome</keyword>
<evidence type="ECO:0000313" key="2">
    <source>
        <dbReference type="EMBL" id="OQU75929.1"/>
    </source>
</evidence>
<sequence length="605" mass="69317">MRKAVAGIRLPVGGPHVTPNKTANQLISRYIDPMSASARSAMSFEVGVRKPVSHPLRVSESEVASGMEEDDDEKQEMCRRLFERFMAFRGSGCPLVFPIRKVWTCPCVVYTMRVSIKKAHASWSHRTSRRFFPERRGGQPIPIYRVAGTGGSQVEQVVDRSGAPGELCRPGVVSINLDERYYLLELSRKKGVLHKVGSSAPWREVAVIRGMPGGRGITVTSHVKQLVLRLHDILFFLSGPSTTVDLRFSEKWFRLPAGWTEERLYAEDGFHIIDIASSVENLVSKLCDLRKQEEQEMERRKLETEEERERRLYEEEQRRVREEEERRKIREENEVARKRREEEEAAKPRERAPLLWDPALWLINEMHPAPVRCYSKFKLSMNSNKKVSCQFVDKVGLQEMLRRAESGEYVLPISKTAPASASSRARETLGFVEGYFDIETMGFGPSTGHYIDRSGLMVSAVLMLSRSAMEVLTISAPVRKLDIVMDDGMVMSCCFDFSVDIHCDDISSSELLKKDWAYHMFCKNIDVQGRISFSTLLVHLKKKLQLQLTEEELRLYSMSVIDGEEGNEDILELRRKQQEWVPPKPKELADVELHDCTLFPILWES</sequence>
<reference evidence="2 3" key="1">
    <citation type="journal article" date="2009" name="Nature">
        <title>The Sorghum bicolor genome and the diversification of grasses.</title>
        <authorList>
            <person name="Paterson A.H."/>
            <person name="Bowers J.E."/>
            <person name="Bruggmann R."/>
            <person name="Dubchak I."/>
            <person name="Grimwood J."/>
            <person name="Gundlach H."/>
            <person name="Haberer G."/>
            <person name="Hellsten U."/>
            <person name="Mitros T."/>
            <person name="Poliakov A."/>
            <person name="Schmutz J."/>
            <person name="Spannagl M."/>
            <person name="Tang H."/>
            <person name="Wang X."/>
            <person name="Wicker T."/>
            <person name="Bharti A.K."/>
            <person name="Chapman J."/>
            <person name="Feltus F.A."/>
            <person name="Gowik U."/>
            <person name="Grigoriev I.V."/>
            <person name="Lyons E."/>
            <person name="Maher C.A."/>
            <person name="Martis M."/>
            <person name="Narechania A."/>
            <person name="Otillar R.P."/>
            <person name="Penning B.W."/>
            <person name="Salamov A.A."/>
            <person name="Wang Y."/>
            <person name="Zhang L."/>
            <person name="Carpita N.C."/>
            <person name="Freeling M."/>
            <person name="Gingle A.R."/>
            <person name="Hash C.T."/>
            <person name="Keller B."/>
            <person name="Klein P."/>
            <person name="Kresovich S."/>
            <person name="McCann M.C."/>
            <person name="Ming R."/>
            <person name="Peterson D.G."/>
            <person name="Mehboob-ur-Rahman"/>
            <person name="Ware D."/>
            <person name="Westhoff P."/>
            <person name="Mayer K.F."/>
            <person name="Messing J."/>
            <person name="Rokhsar D.S."/>
        </authorList>
    </citation>
    <scope>NUCLEOTIDE SEQUENCE [LARGE SCALE GENOMIC DNA]</scope>
    <source>
        <strain evidence="3">cv. BTx623</strain>
    </source>
</reference>
<dbReference type="InParanoid" id="A0A1W0VRM8"/>
<name>A0A1W0VRM8_SORBI</name>
<keyword evidence="1" id="KW-0175">Coiled coil</keyword>
<proteinExistence type="predicted"/>
<dbReference type="EMBL" id="CM000769">
    <property type="protein sequence ID" value="OQU75929.1"/>
    <property type="molecule type" value="Genomic_DNA"/>
</dbReference>
<dbReference type="eggNOG" id="ENOG502R3RK">
    <property type="taxonomic scope" value="Eukaryota"/>
</dbReference>